<geneLocation type="plasmid" evidence="10">
    <name>pBDL36</name>
</geneLocation>
<dbReference type="Gene3D" id="3.40.710.10">
    <property type="entry name" value="DD-peptidase/beta-lactamase superfamily"/>
    <property type="match status" value="1"/>
</dbReference>
<reference evidence="10" key="1">
    <citation type="submission" date="2003-04" db="EMBL/GenBank/DDBJ databases">
        <title>Serratia liquefaciens plasmid-encoded extended-spectrum beta-lactamase SHV-12 (blaSHV-12).</title>
        <authorList>
            <person name="Ling B.-D."/>
            <person name="Xie Y.-E."/>
            <person name="Zhang X."/>
            <person name="Cai C.-Y."/>
            <person name="Li C.-Q."/>
            <person name="Yu X."/>
            <person name="Liu G."/>
        </authorList>
    </citation>
    <scope>NUCLEOTIDE SEQUENCE</scope>
    <source>
        <plasmid evidence="10">pBDL36</plasmid>
    </source>
</reference>
<proteinExistence type="inferred from homology"/>
<keyword evidence="10" id="KW-0614">Plasmid</keyword>
<feature type="region of interest" description="Disordered" evidence="7">
    <location>
        <begin position="168"/>
        <end position="198"/>
    </location>
</feature>
<dbReference type="PRINTS" id="PR00118">
    <property type="entry name" value="BLACTAMASEA"/>
</dbReference>
<dbReference type="Pfam" id="PF13354">
    <property type="entry name" value="Beta-lactamase2"/>
    <property type="match status" value="1"/>
</dbReference>
<evidence type="ECO:0000256" key="3">
    <source>
        <dbReference type="ARBA" id="ARBA00012865"/>
    </source>
</evidence>
<feature type="compositionally biased region" description="Basic and acidic residues" evidence="7">
    <location>
        <begin position="172"/>
        <end position="185"/>
    </location>
</feature>
<gene>
    <name evidence="10" type="primary">blaSHV-12</name>
</gene>
<dbReference type="GO" id="GO:0030655">
    <property type="term" value="P:beta-lactam antibiotic catabolic process"/>
    <property type="evidence" value="ECO:0007669"/>
    <property type="project" value="InterPro"/>
</dbReference>
<evidence type="ECO:0000256" key="7">
    <source>
        <dbReference type="SAM" id="MobiDB-lite"/>
    </source>
</evidence>
<evidence type="ECO:0000256" key="8">
    <source>
        <dbReference type="SAM" id="SignalP"/>
    </source>
</evidence>
<dbReference type="EC" id="3.5.2.6" evidence="3 6"/>
<evidence type="ECO:0000259" key="9">
    <source>
        <dbReference type="Pfam" id="PF13354"/>
    </source>
</evidence>
<dbReference type="InterPro" id="IPR023650">
    <property type="entry name" value="Beta-lactam_class-A_AS"/>
</dbReference>
<evidence type="ECO:0000256" key="1">
    <source>
        <dbReference type="ARBA" id="ARBA00001526"/>
    </source>
</evidence>
<dbReference type="InterPro" id="IPR000871">
    <property type="entry name" value="Beta-lactam_class-A"/>
</dbReference>
<accession>Q7X5K5</accession>
<organism evidence="10">
    <name type="scientific">Serratia liquefaciens</name>
    <dbReference type="NCBI Taxonomy" id="614"/>
    <lineage>
        <taxon>Bacteria</taxon>
        <taxon>Pseudomonadati</taxon>
        <taxon>Pseudomonadota</taxon>
        <taxon>Gammaproteobacteria</taxon>
        <taxon>Enterobacterales</taxon>
        <taxon>Yersiniaceae</taxon>
        <taxon>Serratia</taxon>
    </lineage>
</organism>
<dbReference type="PROSITE" id="PS00146">
    <property type="entry name" value="BETA_LACTAMASE_A"/>
    <property type="match status" value="1"/>
</dbReference>
<evidence type="ECO:0000256" key="4">
    <source>
        <dbReference type="ARBA" id="ARBA00022801"/>
    </source>
</evidence>
<keyword evidence="4 6" id="KW-0378">Hydrolase</keyword>
<dbReference type="GO" id="GO:0008800">
    <property type="term" value="F:beta-lactamase activity"/>
    <property type="evidence" value="ECO:0007669"/>
    <property type="project" value="UniProtKB-UniRule"/>
</dbReference>
<evidence type="ECO:0000256" key="5">
    <source>
        <dbReference type="ARBA" id="ARBA00023251"/>
    </source>
</evidence>
<evidence type="ECO:0000256" key="2">
    <source>
        <dbReference type="ARBA" id="ARBA00009009"/>
    </source>
</evidence>
<dbReference type="EMBL" id="AY273807">
    <property type="protein sequence ID" value="AAP35005.1"/>
    <property type="molecule type" value="Genomic_DNA"/>
</dbReference>
<dbReference type="NCBIfam" id="NF033103">
    <property type="entry name" value="bla_class_A"/>
    <property type="match status" value="1"/>
</dbReference>
<dbReference type="NCBIfam" id="NF012143">
    <property type="entry name" value="SHV_LEN_OKP"/>
    <property type="match status" value="1"/>
</dbReference>
<comment type="catalytic activity">
    <reaction evidence="1 6">
        <text>a beta-lactam + H2O = a substituted beta-amino acid</text>
        <dbReference type="Rhea" id="RHEA:20401"/>
        <dbReference type="ChEBI" id="CHEBI:15377"/>
        <dbReference type="ChEBI" id="CHEBI:35627"/>
        <dbReference type="ChEBI" id="CHEBI:140347"/>
        <dbReference type="EC" id="3.5.2.6"/>
    </reaction>
</comment>
<dbReference type="SUPFAM" id="SSF56601">
    <property type="entry name" value="beta-lactamase/transpeptidase-like"/>
    <property type="match status" value="1"/>
</dbReference>
<dbReference type="AlphaFoldDB" id="Q7X5K5"/>
<dbReference type="PANTHER" id="PTHR35333:SF3">
    <property type="entry name" value="BETA-LACTAMASE-TYPE TRANSPEPTIDASE FOLD CONTAINING PROTEIN"/>
    <property type="match status" value="1"/>
</dbReference>
<comment type="similarity">
    <text evidence="2 6">Belongs to the class-A beta-lactamase family.</text>
</comment>
<dbReference type="GO" id="GO:0046677">
    <property type="term" value="P:response to antibiotic"/>
    <property type="evidence" value="ECO:0007669"/>
    <property type="project" value="UniProtKB-UniRule"/>
</dbReference>
<feature type="signal peptide" evidence="8">
    <location>
        <begin position="1"/>
        <end position="21"/>
    </location>
</feature>
<dbReference type="PANTHER" id="PTHR35333">
    <property type="entry name" value="BETA-LACTAMASE"/>
    <property type="match status" value="1"/>
</dbReference>
<sequence>MRYIRLLFISLLATLPLAVHASPQPLEQIKQSESQLSGRVGMIEMDLASGRTLTAWRADERFPMMSTFKVVLCGAVLARVDAGDEQLERKIHYRQQDLVDYSPVSEKHLADGMTVGELCAAAITMSDNSAANLLLATVGGPAGLTAFLRQIGDNVTRLDRWETELNEALPGDARDTHYPGQHGRDPAQAADQPASERPFATAAAAVDGGRRVAGPLIRSVLPAGWFIADKTGAGERGARGIVALLGPNNKAERIVVIYLRDTPASMAERNQQIAGIGAALIEHWQR</sequence>
<evidence type="ECO:0000313" key="10">
    <source>
        <dbReference type="EMBL" id="AAP35005.1"/>
    </source>
</evidence>
<dbReference type="SMR" id="Q7X5K5"/>
<keyword evidence="5 6" id="KW-0046">Antibiotic resistance</keyword>
<evidence type="ECO:0000256" key="6">
    <source>
        <dbReference type="RuleBase" id="RU361140"/>
    </source>
</evidence>
<name>Q7X5K5_SERLI</name>
<feature type="domain" description="Beta-lactamase class A catalytic" evidence="9">
    <location>
        <begin position="45"/>
        <end position="258"/>
    </location>
</feature>
<dbReference type="InterPro" id="IPR012338">
    <property type="entry name" value="Beta-lactam/transpept-like"/>
</dbReference>
<keyword evidence="8" id="KW-0732">Signal</keyword>
<protein>
    <recommendedName>
        <fullName evidence="3 6">Beta-lactamase</fullName>
        <ecNumber evidence="3 6">3.5.2.6</ecNumber>
    </recommendedName>
</protein>
<feature type="chain" id="PRO_5004293614" description="Beta-lactamase" evidence="8">
    <location>
        <begin position="22"/>
        <end position="286"/>
    </location>
</feature>
<dbReference type="InterPro" id="IPR045155">
    <property type="entry name" value="Beta-lactam_cat"/>
</dbReference>